<dbReference type="AlphaFoldDB" id="A0A2R4VUD5"/>
<gene>
    <name evidence="1" type="ORF">A6A40_23740</name>
</gene>
<dbReference type="SMART" id="SM00028">
    <property type="entry name" value="TPR"/>
    <property type="match status" value="3"/>
</dbReference>
<dbReference type="EMBL" id="CP028905">
    <property type="protein sequence ID" value="AWB08059.1"/>
    <property type="molecule type" value="Genomic_DNA"/>
</dbReference>
<accession>A0A2R4VUD5</accession>
<keyword evidence="1" id="KW-0614">Plasmid</keyword>
<dbReference type="InterPro" id="IPR019734">
    <property type="entry name" value="TPR_rpt"/>
</dbReference>
<dbReference type="OrthoDB" id="9794601at2"/>
<dbReference type="Pfam" id="PF13432">
    <property type="entry name" value="TPR_16"/>
    <property type="match status" value="1"/>
</dbReference>
<organism evidence="1 2">
    <name type="scientific">Azospirillum humicireducens</name>
    <dbReference type="NCBI Taxonomy" id="1226968"/>
    <lineage>
        <taxon>Bacteria</taxon>
        <taxon>Pseudomonadati</taxon>
        <taxon>Pseudomonadota</taxon>
        <taxon>Alphaproteobacteria</taxon>
        <taxon>Rhodospirillales</taxon>
        <taxon>Azospirillaceae</taxon>
        <taxon>Azospirillum</taxon>
    </lineage>
</organism>
<dbReference type="RefSeq" id="WP_108548334.1">
    <property type="nucleotide sequence ID" value="NZ_CP028905.1"/>
</dbReference>
<name>A0A2R4VUD5_9PROT</name>
<geneLocation type="plasmid" evidence="1 2">
    <name>pYZ4</name>
</geneLocation>
<dbReference type="Gene3D" id="1.25.40.10">
    <property type="entry name" value="Tetratricopeptide repeat domain"/>
    <property type="match status" value="1"/>
</dbReference>
<evidence type="ECO:0000313" key="2">
    <source>
        <dbReference type="Proteomes" id="UP000077405"/>
    </source>
</evidence>
<keyword evidence="2" id="KW-1185">Reference proteome</keyword>
<dbReference type="SUPFAM" id="SSF48452">
    <property type="entry name" value="TPR-like"/>
    <property type="match status" value="1"/>
</dbReference>
<dbReference type="Proteomes" id="UP000077405">
    <property type="component" value="Plasmid pYZ4"/>
</dbReference>
<sequence length="447" mass="50129">MADSAEIAASIEIETLQGQRMTVPDAVRQALDYCNSGWLDISGFICERILAADPGNAHALLIQGISAYKNREPARALPILAEALRREPGSADILYHLGQVLLLCGHLDRAGLAFQCAIEGRSDYAEAMAGLAEVRRAKGDTDGAYELLRRSVALKGNYSPSYIAYSLMRFDRSLPPGTEGGWNRRREALRDRPCLTMASLGSYGRFAQTVNEYVAMRLYAEKYGMEFLTPDWVGHAFFSLDDPRLDPSVLPQFQGWLRQRKDFAHGFDGEVADPFRDRDLFLGGSPVNPMLKERQADILSWLTPRPCWSRFLEPPVEALRRRGRTLVAVHIRQTDWWNQDYTPLSLYLDWLDGLWPTLEDPVLFVATDEPSVVPAFARFNPTTPADFPVRWEGLEYLQDFHAMTRADILAISTGSFAATAAALNPSPRLLLHPAEGNRGLVPFQAWR</sequence>
<reference evidence="1 2" key="1">
    <citation type="submission" date="2018-04" db="EMBL/GenBank/DDBJ databases">
        <title>Complete genome sequence of the nitrogen-fixing bacterium Azospirillum humicireducens type strain SgZ-5.</title>
        <authorList>
            <person name="Yu Z."/>
        </authorList>
    </citation>
    <scope>NUCLEOTIDE SEQUENCE [LARGE SCALE GENOMIC DNA]</scope>
    <source>
        <strain evidence="1 2">SgZ-5</strain>
        <plasmid evidence="1 2">pYZ4</plasmid>
    </source>
</reference>
<protein>
    <submittedName>
        <fullName evidence="1">Uncharacterized protein</fullName>
    </submittedName>
</protein>
<evidence type="ECO:0000313" key="1">
    <source>
        <dbReference type="EMBL" id="AWB08059.1"/>
    </source>
</evidence>
<dbReference type="InterPro" id="IPR011990">
    <property type="entry name" value="TPR-like_helical_dom_sf"/>
</dbReference>
<dbReference type="KEGG" id="ahu:A6A40_23740"/>
<proteinExistence type="predicted"/>